<organism evidence="2 3">
    <name type="scientific">Azospirillum picis</name>
    <dbReference type="NCBI Taxonomy" id="488438"/>
    <lineage>
        <taxon>Bacteria</taxon>
        <taxon>Pseudomonadati</taxon>
        <taxon>Pseudomonadota</taxon>
        <taxon>Alphaproteobacteria</taxon>
        <taxon>Rhodospirillales</taxon>
        <taxon>Azospirillaceae</taxon>
        <taxon>Azospirillum</taxon>
    </lineage>
</organism>
<feature type="region of interest" description="Disordered" evidence="1">
    <location>
        <begin position="177"/>
        <end position="210"/>
    </location>
</feature>
<gene>
    <name evidence="2" type="ORF">QO018_005923</name>
</gene>
<proteinExistence type="predicted"/>
<evidence type="ECO:0000313" key="2">
    <source>
        <dbReference type="EMBL" id="MDQ0537024.1"/>
    </source>
</evidence>
<keyword evidence="3" id="KW-1185">Reference proteome</keyword>
<protein>
    <submittedName>
        <fullName evidence="2">Uncharacterized protein</fullName>
    </submittedName>
</protein>
<dbReference type="RefSeq" id="WP_209984148.1">
    <property type="nucleotide sequence ID" value="NZ_JAGINO010000013.1"/>
</dbReference>
<feature type="compositionally biased region" description="Low complexity" evidence="1">
    <location>
        <begin position="186"/>
        <end position="203"/>
    </location>
</feature>
<sequence length="210" mass="21664">MKETGRSSAVRHGVGSVAAGPERQAGLRASAAAALLAAPTRSATGRPRKDRFAVATMLALAEVRGLAPVDATVQRRPAVPEPAAHRRPASAIPSPVPVAGLQAAGEPSPVEAARTAIRAAHRQLSPDGQLVLAALADKIERQMATAGNQVKTELTLFAASTLLKKERAEGPVVLSAAQHRAMRPSQPATTAPPGLAPARRLQPGGPRLSW</sequence>
<dbReference type="Proteomes" id="UP001244552">
    <property type="component" value="Unassembled WGS sequence"/>
</dbReference>
<reference evidence="2 3" key="1">
    <citation type="submission" date="2023-07" db="EMBL/GenBank/DDBJ databases">
        <title>Genomic Encyclopedia of Type Strains, Phase IV (KMG-IV): sequencing the most valuable type-strain genomes for metagenomic binning, comparative biology and taxonomic classification.</title>
        <authorList>
            <person name="Goeker M."/>
        </authorList>
    </citation>
    <scope>NUCLEOTIDE SEQUENCE [LARGE SCALE GENOMIC DNA]</scope>
    <source>
        <strain evidence="2 3">DSM 19922</strain>
    </source>
</reference>
<name>A0ABU0MU49_9PROT</name>
<evidence type="ECO:0000313" key="3">
    <source>
        <dbReference type="Proteomes" id="UP001244552"/>
    </source>
</evidence>
<accession>A0ABU0MU49</accession>
<dbReference type="EMBL" id="JAUSVU010000036">
    <property type="protein sequence ID" value="MDQ0537024.1"/>
    <property type="molecule type" value="Genomic_DNA"/>
</dbReference>
<evidence type="ECO:0000256" key="1">
    <source>
        <dbReference type="SAM" id="MobiDB-lite"/>
    </source>
</evidence>
<feature type="region of interest" description="Disordered" evidence="1">
    <location>
        <begin position="1"/>
        <end position="22"/>
    </location>
</feature>
<comment type="caution">
    <text evidence="2">The sequence shown here is derived from an EMBL/GenBank/DDBJ whole genome shotgun (WGS) entry which is preliminary data.</text>
</comment>